<protein>
    <submittedName>
        <fullName evidence="2">Uncharacterized protein</fullName>
    </submittedName>
</protein>
<feature type="compositionally biased region" description="Low complexity" evidence="1">
    <location>
        <begin position="75"/>
        <end position="84"/>
    </location>
</feature>
<sequence length="157" mass="16843">MAHGLLPTKAHSDDSSRTPIWLPSACFRSATPYRDAPCGRVTCTQQAKQAKHDLAGIAKQRKATQSNAKQRKATATRPPRAASTRSRKAASKRPVARLDQVDTPKFQTAGFPAAANATNAATRPASGSVAACCCFAKDEPRRSTCRITLAAVRVRRN</sequence>
<dbReference type="EMBL" id="KV749613">
    <property type="protein sequence ID" value="OCL08700.1"/>
    <property type="molecule type" value="Genomic_DNA"/>
</dbReference>
<dbReference type="Proteomes" id="UP000250140">
    <property type="component" value="Unassembled WGS sequence"/>
</dbReference>
<reference evidence="2 3" key="1">
    <citation type="journal article" date="2016" name="Nat. Commun.">
        <title>Ectomycorrhizal ecology is imprinted in the genome of the dominant symbiotic fungus Cenococcum geophilum.</title>
        <authorList>
            <consortium name="DOE Joint Genome Institute"/>
            <person name="Peter M."/>
            <person name="Kohler A."/>
            <person name="Ohm R.A."/>
            <person name="Kuo A."/>
            <person name="Krutzmann J."/>
            <person name="Morin E."/>
            <person name="Arend M."/>
            <person name="Barry K.W."/>
            <person name="Binder M."/>
            <person name="Choi C."/>
            <person name="Clum A."/>
            <person name="Copeland A."/>
            <person name="Grisel N."/>
            <person name="Haridas S."/>
            <person name="Kipfer T."/>
            <person name="LaButti K."/>
            <person name="Lindquist E."/>
            <person name="Lipzen A."/>
            <person name="Maire R."/>
            <person name="Meier B."/>
            <person name="Mihaltcheva S."/>
            <person name="Molinier V."/>
            <person name="Murat C."/>
            <person name="Poggeler S."/>
            <person name="Quandt C.A."/>
            <person name="Sperisen C."/>
            <person name="Tritt A."/>
            <person name="Tisserant E."/>
            <person name="Crous P.W."/>
            <person name="Henrissat B."/>
            <person name="Nehls U."/>
            <person name="Egli S."/>
            <person name="Spatafora J.W."/>
            <person name="Grigoriev I.V."/>
            <person name="Martin F.M."/>
        </authorList>
    </citation>
    <scope>NUCLEOTIDE SEQUENCE [LARGE SCALE GENOMIC DNA]</scope>
    <source>
        <strain evidence="2 3">CBS 207.34</strain>
    </source>
</reference>
<evidence type="ECO:0000313" key="3">
    <source>
        <dbReference type="Proteomes" id="UP000250140"/>
    </source>
</evidence>
<proteinExistence type="predicted"/>
<dbReference type="AlphaFoldDB" id="A0A8E2F1S1"/>
<accession>A0A8E2F1S1</accession>
<gene>
    <name evidence="2" type="ORF">AOQ84DRAFT_221630</name>
</gene>
<evidence type="ECO:0000313" key="2">
    <source>
        <dbReference type="EMBL" id="OCL08700.1"/>
    </source>
</evidence>
<keyword evidence="3" id="KW-1185">Reference proteome</keyword>
<feature type="compositionally biased region" description="Basic residues" evidence="1">
    <location>
        <begin position="85"/>
        <end position="95"/>
    </location>
</feature>
<evidence type="ECO:0000256" key="1">
    <source>
        <dbReference type="SAM" id="MobiDB-lite"/>
    </source>
</evidence>
<feature type="region of interest" description="Disordered" evidence="1">
    <location>
        <begin position="49"/>
        <end position="102"/>
    </location>
</feature>
<organism evidence="2 3">
    <name type="scientific">Glonium stellatum</name>
    <dbReference type="NCBI Taxonomy" id="574774"/>
    <lineage>
        <taxon>Eukaryota</taxon>
        <taxon>Fungi</taxon>
        <taxon>Dikarya</taxon>
        <taxon>Ascomycota</taxon>
        <taxon>Pezizomycotina</taxon>
        <taxon>Dothideomycetes</taxon>
        <taxon>Pleosporomycetidae</taxon>
        <taxon>Gloniales</taxon>
        <taxon>Gloniaceae</taxon>
        <taxon>Glonium</taxon>
    </lineage>
</organism>
<name>A0A8E2F1S1_9PEZI</name>